<keyword evidence="10" id="KW-0391">Immunity</keyword>
<dbReference type="InterPro" id="IPR006086">
    <property type="entry name" value="XPG-I_dom"/>
</dbReference>
<dbReference type="GO" id="GO:0003677">
    <property type="term" value="F:DNA binding"/>
    <property type="evidence" value="ECO:0007669"/>
    <property type="project" value="UniProtKB-UniRule"/>
</dbReference>
<dbReference type="PANTHER" id="PTHR11081">
    <property type="entry name" value="FLAP ENDONUCLEASE FAMILY MEMBER"/>
    <property type="match status" value="1"/>
</dbReference>
<feature type="region of interest" description="Disordered" evidence="19">
    <location>
        <begin position="467"/>
        <end position="491"/>
    </location>
</feature>
<dbReference type="PROSITE" id="PS00842">
    <property type="entry name" value="XPG_2"/>
    <property type="match status" value="1"/>
</dbReference>
<dbReference type="FunFam" id="1.10.150.20:FF:000011">
    <property type="entry name" value="exonuclease 1"/>
    <property type="match status" value="1"/>
</dbReference>
<dbReference type="FunFam" id="3.40.50.1010:FF:000111">
    <property type="entry name" value="Exonuclease 1"/>
    <property type="match status" value="1"/>
</dbReference>
<evidence type="ECO:0000256" key="8">
    <source>
        <dbReference type="ARBA" id="ARBA00022839"/>
    </source>
</evidence>
<dbReference type="SMART" id="SM00484">
    <property type="entry name" value="XPGI"/>
    <property type="match status" value="1"/>
</dbReference>
<evidence type="ECO:0000256" key="17">
    <source>
        <dbReference type="ARBA" id="ARBA00064664"/>
    </source>
</evidence>
<dbReference type="AlphaFoldDB" id="A0AAW1NQT6"/>
<dbReference type="Proteomes" id="UP001465755">
    <property type="component" value="Unassembled WGS sequence"/>
</dbReference>
<keyword evidence="3 18" id="KW-0540">Nuclease</keyword>
<dbReference type="Gene3D" id="3.40.50.1010">
    <property type="entry name" value="5'-nuclease"/>
    <property type="match status" value="1"/>
</dbReference>
<keyword evidence="23" id="KW-1185">Reference proteome</keyword>
<comment type="subunit">
    <text evidence="17">Interacts with the MLH1-PMS2 heterodimer via MLH1. Interacts with MSH3. Interacts with the MSH2-MSH6 heterodimer via MSH2, and this interaction may increase the processivity of the 5'-&gt;3' exonuclease activity. Interacts with PCNA, and this interaction may both stimulate the cryptic 3'-&gt;5' exonuclease activity and suppress the 5'-&gt;3' exonuclease activity. Interacts with WRN, and this interaction stimulates both the 5'-&gt;3' exonuclease activity and cleavage of 5'-overhanging flap structures. Interacts with RECQL/RECQ1, and this interaction stimulates cleavage of 5'-overhanging flap structures. Interacts with DNA helicase ZGRF1; the interaction is increased following DNA damage induction.</text>
</comment>
<organism evidence="22 23">
    <name type="scientific">Symbiochloris irregularis</name>
    <dbReference type="NCBI Taxonomy" id="706552"/>
    <lineage>
        <taxon>Eukaryota</taxon>
        <taxon>Viridiplantae</taxon>
        <taxon>Chlorophyta</taxon>
        <taxon>core chlorophytes</taxon>
        <taxon>Trebouxiophyceae</taxon>
        <taxon>Trebouxiales</taxon>
        <taxon>Trebouxiaceae</taxon>
        <taxon>Symbiochloris</taxon>
    </lineage>
</organism>
<dbReference type="EMBL" id="JALJOQ010000171">
    <property type="protein sequence ID" value="KAK9791822.1"/>
    <property type="molecule type" value="Genomic_DNA"/>
</dbReference>
<dbReference type="CDD" id="cd09857">
    <property type="entry name" value="PIN_EXO1"/>
    <property type="match status" value="1"/>
</dbReference>
<dbReference type="Pfam" id="PF00867">
    <property type="entry name" value="XPG_I"/>
    <property type="match status" value="1"/>
</dbReference>
<dbReference type="PANTHER" id="PTHR11081:SF8">
    <property type="entry name" value="EXONUCLEASE 1"/>
    <property type="match status" value="1"/>
</dbReference>
<dbReference type="InterPro" id="IPR044752">
    <property type="entry name" value="PIN-like_EXO1"/>
</dbReference>
<dbReference type="Pfam" id="PF00752">
    <property type="entry name" value="XPG_N"/>
    <property type="match status" value="1"/>
</dbReference>
<feature type="region of interest" description="Disordered" evidence="19">
    <location>
        <begin position="526"/>
        <end position="554"/>
    </location>
</feature>
<keyword evidence="6 18" id="KW-0227">DNA damage</keyword>
<dbReference type="GO" id="GO:0017108">
    <property type="term" value="F:5'-flap endonuclease activity"/>
    <property type="evidence" value="ECO:0007669"/>
    <property type="project" value="TreeGrafter"/>
</dbReference>
<keyword evidence="4 18" id="KW-0479">Metal-binding</keyword>
<evidence type="ECO:0000256" key="12">
    <source>
        <dbReference type="ARBA" id="ARBA00023125"/>
    </source>
</evidence>
<protein>
    <recommendedName>
        <fullName evidence="18">Exonuclease 1</fullName>
        <ecNumber evidence="18">3.1.-.-</ecNumber>
    </recommendedName>
</protein>
<keyword evidence="7 18" id="KW-0378">Hydrolase</keyword>
<dbReference type="GO" id="GO:0051321">
    <property type="term" value="P:meiotic cell cycle"/>
    <property type="evidence" value="ECO:0007669"/>
    <property type="project" value="UniProtKB-KW"/>
</dbReference>
<keyword evidence="18" id="KW-0228">DNA excision</keyword>
<sequence length="554" mass="59148">MGISGLHPVLRPYLREIHVSEYRGRRVGCDALAWLHRGACARADSLVTAPPGQTDSAKPPPWLDFALNMVRMLLDNGVTPVVVFDGAGLPAKAATQQARRERKREALEKAQQAAARGDKAEAHALISQTVDVTAEMAHELVKHLRTMGVEFLVAPYEADSQLAFLAGISEGRAGIAAVITEDSDLVPYGCARTLFKCDRSGCALELRLEDLFSGPPSTAAPEMAPASSATAVSFRHFTLEMLQAVCVLAGCDFLPSVKGVGVHKAHKLIKRYRMLSRAITLLKDDRHLSVPRDYAQSAQAAVRCFRHALVFDPSDGGGSLVRLAPLPAGVSDKWLEPCAAPHIAKGIAYGYLHPTTHARFPAASSGKPSEGGSNGWMKTASKNFSPYTPSIRVSQPLTAQQKAAMQPQIITIQEDHNENLNQNQQQMPSTLRILQRAVALEPAANAQLPDEAGLEDFPGFQPALERRGDVAASSSAPDHSPPPAFSFQRMDEPCAPLLPTDAAAVITVAGPQSRIDLSAGVATHVSAKTPAGSDRQQNAGAAEGRGGNVMQLSY</sequence>
<evidence type="ECO:0000256" key="2">
    <source>
        <dbReference type="ARBA" id="ARBA00022553"/>
    </source>
</evidence>
<dbReference type="SMART" id="SM00485">
    <property type="entry name" value="XPGN"/>
    <property type="match status" value="1"/>
</dbReference>
<dbReference type="GO" id="GO:0002376">
    <property type="term" value="P:immune system process"/>
    <property type="evidence" value="ECO:0007669"/>
    <property type="project" value="UniProtKB-KW"/>
</dbReference>
<comment type="function">
    <text evidence="16">5'-&gt;3' double-stranded DNA exonuclease which may also possess a cryptic 3'-&gt;5' double-stranded DNA exonuclease activity. Functions in DNA mismatch repair (MMR) to excise mismatch-containing DNA tracts directed by strand breaks located either 5' or 3' to the mismatch. Also exhibits endonuclease activity against 5'-overhanging flap structures similar to those generated by displacement synthesis when DNA polymerase encounters the 5'-end of a downstream Okazaki fragment. Required for somatic hypermutation (SHM) and class switch recombination (CSR) of immunoglobulin genes. Essential for male and female meiosis.</text>
</comment>
<evidence type="ECO:0000256" key="7">
    <source>
        <dbReference type="ARBA" id="ARBA00022801"/>
    </source>
</evidence>
<evidence type="ECO:0000256" key="9">
    <source>
        <dbReference type="ARBA" id="ARBA00022842"/>
    </source>
</evidence>
<gene>
    <name evidence="22" type="ORF">WJX73_000964</name>
</gene>
<comment type="caution">
    <text evidence="22">The sequence shown here is derived from an EMBL/GenBank/DDBJ whole genome shotgun (WGS) entry which is preliminary data.</text>
</comment>
<dbReference type="SUPFAM" id="SSF88723">
    <property type="entry name" value="PIN domain-like"/>
    <property type="match status" value="1"/>
</dbReference>
<proteinExistence type="inferred from homology"/>
<keyword evidence="11" id="KW-0007">Acetylation</keyword>
<evidence type="ECO:0000313" key="22">
    <source>
        <dbReference type="EMBL" id="KAK9791822.1"/>
    </source>
</evidence>
<reference evidence="22 23" key="1">
    <citation type="journal article" date="2024" name="Nat. Commun.">
        <title>Phylogenomics reveals the evolutionary origins of lichenization in chlorophyte algae.</title>
        <authorList>
            <person name="Puginier C."/>
            <person name="Libourel C."/>
            <person name="Otte J."/>
            <person name="Skaloud P."/>
            <person name="Haon M."/>
            <person name="Grisel S."/>
            <person name="Petersen M."/>
            <person name="Berrin J.G."/>
            <person name="Delaux P.M."/>
            <person name="Dal Grande F."/>
            <person name="Keller J."/>
        </authorList>
    </citation>
    <scope>NUCLEOTIDE SEQUENCE [LARGE SCALE GENOMIC DNA]</scope>
    <source>
        <strain evidence="22 23">SAG 2036</strain>
    </source>
</reference>
<evidence type="ECO:0000256" key="18">
    <source>
        <dbReference type="RuleBase" id="RU910737"/>
    </source>
</evidence>
<dbReference type="GO" id="GO:0005634">
    <property type="term" value="C:nucleus"/>
    <property type="evidence" value="ECO:0007669"/>
    <property type="project" value="UniProtKB-SubCell"/>
</dbReference>
<dbReference type="GO" id="GO:0035312">
    <property type="term" value="F:5'-3' DNA exonuclease activity"/>
    <property type="evidence" value="ECO:0007669"/>
    <property type="project" value="UniProtKB-UniRule"/>
</dbReference>
<accession>A0AAW1NQT6</accession>
<keyword evidence="18" id="KW-0267">Excision nuclease</keyword>
<evidence type="ECO:0000256" key="6">
    <source>
        <dbReference type="ARBA" id="ARBA00022763"/>
    </source>
</evidence>
<evidence type="ECO:0000256" key="19">
    <source>
        <dbReference type="SAM" id="MobiDB-lite"/>
    </source>
</evidence>
<evidence type="ECO:0000259" key="20">
    <source>
        <dbReference type="SMART" id="SM00484"/>
    </source>
</evidence>
<feature type="domain" description="XPG-I" evidence="20">
    <location>
        <begin position="145"/>
        <end position="214"/>
    </location>
</feature>
<dbReference type="InterPro" id="IPR006085">
    <property type="entry name" value="XPG_DNA_repair_N"/>
</dbReference>
<evidence type="ECO:0000256" key="11">
    <source>
        <dbReference type="ARBA" id="ARBA00022990"/>
    </source>
</evidence>
<keyword evidence="8 18" id="KW-0269">Exonuclease</keyword>
<dbReference type="GO" id="GO:0006281">
    <property type="term" value="P:DNA repair"/>
    <property type="evidence" value="ECO:0007669"/>
    <property type="project" value="UniProtKB-UniRule"/>
</dbReference>
<keyword evidence="2" id="KW-0597">Phosphoprotein</keyword>
<keyword evidence="15" id="KW-0469">Meiosis</keyword>
<keyword evidence="14 18" id="KW-0539">Nucleus</keyword>
<evidence type="ECO:0000256" key="4">
    <source>
        <dbReference type="ARBA" id="ARBA00022723"/>
    </source>
</evidence>
<dbReference type="InterPro" id="IPR036279">
    <property type="entry name" value="5-3_exonuclease_C_sf"/>
</dbReference>
<keyword evidence="13 18" id="KW-0234">DNA repair</keyword>
<feature type="region of interest" description="Disordered" evidence="19">
    <location>
        <begin position="361"/>
        <end position="381"/>
    </location>
</feature>
<dbReference type="Gene3D" id="1.10.150.20">
    <property type="entry name" value="5' to 3' exonuclease, C-terminal subdomain"/>
    <property type="match status" value="1"/>
</dbReference>
<dbReference type="InterPro" id="IPR019974">
    <property type="entry name" value="XPG_CS"/>
</dbReference>
<comment type="cofactor">
    <cofactor evidence="18">
        <name>Mg(2+)</name>
        <dbReference type="ChEBI" id="CHEBI:18420"/>
    </cofactor>
    <text evidence="18">Binds 2 magnesium ions per subunit. They probably participate in the reaction catalyzed by the enzyme. May bind an additional third magnesium ion after substrate binding.</text>
</comment>
<dbReference type="EC" id="3.1.-.-" evidence="18"/>
<keyword evidence="9 18" id="KW-0460">Magnesium</keyword>
<evidence type="ECO:0000256" key="3">
    <source>
        <dbReference type="ARBA" id="ARBA00022722"/>
    </source>
</evidence>
<feature type="domain" description="XPG N-terminal" evidence="21">
    <location>
        <begin position="1"/>
        <end position="106"/>
    </location>
</feature>
<evidence type="ECO:0000256" key="16">
    <source>
        <dbReference type="ARBA" id="ARBA00057694"/>
    </source>
</evidence>
<comment type="subcellular location">
    <subcellularLocation>
        <location evidence="1 18">Nucleus</location>
    </subcellularLocation>
</comment>
<dbReference type="InterPro" id="IPR008918">
    <property type="entry name" value="HhH2"/>
</dbReference>
<evidence type="ECO:0000256" key="14">
    <source>
        <dbReference type="ARBA" id="ARBA00023242"/>
    </source>
</evidence>
<dbReference type="PRINTS" id="PR00853">
    <property type="entry name" value="XPGRADSUPER"/>
</dbReference>
<dbReference type="InterPro" id="IPR029060">
    <property type="entry name" value="PIN-like_dom_sf"/>
</dbReference>
<dbReference type="InterPro" id="IPR006084">
    <property type="entry name" value="XPG/Rad2"/>
</dbReference>
<evidence type="ECO:0000256" key="13">
    <source>
        <dbReference type="ARBA" id="ARBA00023204"/>
    </source>
</evidence>
<dbReference type="GO" id="GO:0046872">
    <property type="term" value="F:metal ion binding"/>
    <property type="evidence" value="ECO:0007669"/>
    <property type="project" value="UniProtKB-UniRule"/>
</dbReference>
<evidence type="ECO:0000313" key="23">
    <source>
        <dbReference type="Proteomes" id="UP001465755"/>
    </source>
</evidence>
<evidence type="ECO:0000259" key="21">
    <source>
        <dbReference type="SMART" id="SM00485"/>
    </source>
</evidence>
<comment type="similarity">
    <text evidence="18">Belongs to the XPG/RAD2 endonuclease family. EXO1 subfamily.</text>
</comment>
<dbReference type="SUPFAM" id="SSF47807">
    <property type="entry name" value="5' to 3' exonuclease, C-terminal subdomain"/>
    <property type="match status" value="1"/>
</dbReference>
<evidence type="ECO:0000256" key="15">
    <source>
        <dbReference type="ARBA" id="ARBA00023254"/>
    </source>
</evidence>
<evidence type="ECO:0000256" key="5">
    <source>
        <dbReference type="ARBA" id="ARBA00022759"/>
    </source>
</evidence>
<dbReference type="SMART" id="SM00279">
    <property type="entry name" value="HhH2"/>
    <property type="match status" value="1"/>
</dbReference>
<evidence type="ECO:0000256" key="10">
    <source>
        <dbReference type="ARBA" id="ARBA00022859"/>
    </source>
</evidence>
<keyword evidence="5" id="KW-0255">Endonuclease</keyword>
<name>A0AAW1NQT6_9CHLO</name>
<evidence type="ECO:0000256" key="1">
    <source>
        <dbReference type="ARBA" id="ARBA00004123"/>
    </source>
</evidence>
<keyword evidence="12 18" id="KW-0238">DNA-binding</keyword>